<keyword evidence="6" id="KW-0677">Repeat</keyword>
<evidence type="ECO:0000259" key="18">
    <source>
        <dbReference type="PROSITE" id="PS50240"/>
    </source>
</evidence>
<evidence type="ECO:0000256" key="3">
    <source>
        <dbReference type="ARBA" id="ARBA00022536"/>
    </source>
</evidence>
<dbReference type="Gene3D" id="2.40.10.10">
    <property type="entry name" value="Trypsin-like serine proteases"/>
    <property type="match status" value="1"/>
</dbReference>
<dbReference type="InterPro" id="IPR000859">
    <property type="entry name" value="CUB_dom"/>
</dbReference>
<evidence type="ECO:0000313" key="20">
    <source>
        <dbReference type="EMBL" id="MED6290070.1"/>
    </source>
</evidence>
<feature type="region of interest" description="Disordered" evidence="15">
    <location>
        <begin position="352"/>
        <end position="639"/>
    </location>
</feature>
<sequence length="1107" mass="123596">MCRGCCEYDVIRCKCPLQGTQVGYAVPCCRNAINECDPCIIHPGCSIFENCKRCNNGTWGPQDDFFINDNYCAECRPGWSGGACKKCGGVIRKQQGHLVLESYPNNARCEWTIEVERPFTIELRFMMISLEFHPSCRYDFVEVRDGDSINSRVIGRFCGNNRPAPLQSSGNTLHILFVSDGYKNFDGLFATFQESSACSSSPCLHDGTCILDTSYTYHCACLAGYTGKRCENMVGCHRPPVPKHGSTEGLFLHSGARVTYHCDPGFKLRGFRTAICLNDGTWSAPAPECVERVCTLPPKPVNGDHLLVYGPNDVLIALQYMCNQPYELIGISQRTCLPNDTWSGTPPVCSKVNNTLTEKDKNKGQEADTGKGIDTESDKYISKTKEIPQQNTTEKENAGWEDIYSGGENTSVDTKDKYTGTIPENTVDKGKDEEDLEETSTGSEKPNRDRTNEVDTKSTDNRVNTVEEKDPESPKPPKKKEDSSDPELEKGKINTTEILVRKDKGQEEKERKEEQVNGKKDSDKFGPNDTKFRTIVSEGDTTMKIFEQDRTKNSTSTQDSKEAKKENNTTGSPTVRKIDPSRVNVTQYTLYRANGENRKMREKSDKTKNETGKDSIEKTKELERKREENEKDKEINQSLKEKRCPSVPRLLNGYHQVVPELELETVEFMCNHSYALSGDKRRTCQPDGTWSGKQPLCLRACREPKVSELVKQNVLPPQAPSRKTIVHRLLSSAVNQQLQSVGPTKGSPVLPQLPEGFHHLYTHIEYECASQYYHHFGSARRTCLKTGKWSGRHVSCSPVCGKHVNFDPERSEEAHWPWLVAIYRRSRKGMETKVMKANSQEEPLKKDGGGRSSSLDQNSDWQLVCSGALVNQRSLVVAAHCVTELGKVYPVDTATIKVVVGKHYRNDQRESKGPQHLRVGSIVVHPNYDPYILDSDIAVIKLLDKARIGEKVLPLCLSENQEEEVTSGQGVVTGWSPLQDSSLGLDEKARVGLVHLADIVPCEQQYARNGVPVSVTDNMLCASQKPDYGPSNICPSDTGGILLLPASSGNQVSYNSKHSQVQGHNKGSWSLLGLVSFGYDQGECDPELYTVYTRVANFKDWIESSMK</sequence>
<feature type="disulfide bond" evidence="14">
    <location>
        <begin position="322"/>
        <end position="349"/>
    </location>
</feature>
<feature type="compositionally biased region" description="Basic and acidic residues" evidence="15">
    <location>
        <begin position="595"/>
        <end position="639"/>
    </location>
</feature>
<comment type="caution">
    <text evidence="13">Lacks conserved residue(s) required for the propagation of feature annotation.</text>
</comment>
<feature type="compositionally biased region" description="Basic and acidic residues" evidence="15">
    <location>
        <begin position="499"/>
        <end position="532"/>
    </location>
</feature>
<evidence type="ECO:0000256" key="13">
    <source>
        <dbReference type="PROSITE-ProRule" id="PRU00076"/>
    </source>
</evidence>
<evidence type="ECO:0000256" key="11">
    <source>
        <dbReference type="ARBA" id="ARBA00041872"/>
    </source>
</evidence>
<dbReference type="InterPro" id="IPR035914">
    <property type="entry name" value="Sperma_CUB_dom_sf"/>
</dbReference>
<comment type="subcellular location">
    <subcellularLocation>
        <location evidence="1">Secreted</location>
    </subcellularLocation>
</comment>
<dbReference type="PANTHER" id="PTHR24254:SF9">
    <property type="entry name" value="INACTIVE SERINE PROTEASE PAMR1"/>
    <property type="match status" value="1"/>
</dbReference>
<evidence type="ECO:0000256" key="14">
    <source>
        <dbReference type="PROSITE-ProRule" id="PRU00302"/>
    </source>
</evidence>
<dbReference type="InterPro" id="IPR051659">
    <property type="entry name" value="Serine_Protease_S1-Domain"/>
</dbReference>
<feature type="domain" description="EGF-like" evidence="17">
    <location>
        <begin position="194"/>
        <end position="231"/>
    </location>
</feature>
<feature type="compositionally biased region" description="Basic and acidic residues" evidence="15">
    <location>
        <begin position="357"/>
        <end position="386"/>
    </location>
</feature>
<feature type="disulfide bond" evidence="14">
    <location>
        <begin position="262"/>
        <end position="289"/>
    </location>
</feature>
<dbReference type="CDD" id="cd00190">
    <property type="entry name" value="Tryp_SPc"/>
    <property type="match status" value="1"/>
</dbReference>
<dbReference type="Proteomes" id="UP001352852">
    <property type="component" value="Unassembled WGS sequence"/>
</dbReference>
<dbReference type="InterPro" id="IPR000436">
    <property type="entry name" value="Sushi_SCR_CCP_dom"/>
</dbReference>
<dbReference type="SMART" id="SM00020">
    <property type="entry name" value="Tryp_SPc"/>
    <property type="match status" value="1"/>
</dbReference>
<dbReference type="SUPFAM" id="SSF57196">
    <property type="entry name" value="EGF/Laminin"/>
    <property type="match status" value="1"/>
</dbReference>
<dbReference type="InterPro" id="IPR035976">
    <property type="entry name" value="Sushi/SCR/CCP_sf"/>
</dbReference>
<dbReference type="InterPro" id="IPR009003">
    <property type="entry name" value="Peptidase_S1_PA"/>
</dbReference>
<feature type="domain" description="Sushi" evidence="19">
    <location>
        <begin position="234"/>
        <end position="291"/>
    </location>
</feature>
<evidence type="ECO:0000259" key="17">
    <source>
        <dbReference type="PROSITE" id="PS50026"/>
    </source>
</evidence>
<evidence type="ECO:0000256" key="9">
    <source>
        <dbReference type="ARBA" id="ARBA00037622"/>
    </source>
</evidence>
<dbReference type="SUPFAM" id="SSF50494">
    <property type="entry name" value="Trypsin-like serine proteases"/>
    <property type="match status" value="1"/>
</dbReference>
<proteinExistence type="predicted"/>
<dbReference type="InterPro" id="IPR000742">
    <property type="entry name" value="EGF"/>
</dbReference>
<feature type="domain" description="Sushi" evidence="19">
    <location>
        <begin position="292"/>
        <end position="351"/>
    </location>
</feature>
<evidence type="ECO:0000256" key="5">
    <source>
        <dbReference type="ARBA" id="ARBA00022729"/>
    </source>
</evidence>
<feature type="domain" description="Sushi" evidence="19">
    <location>
        <begin position="642"/>
        <end position="699"/>
    </location>
</feature>
<dbReference type="SMART" id="SM00032">
    <property type="entry name" value="CCP"/>
    <property type="match status" value="4"/>
</dbReference>
<feature type="disulfide bond" evidence="13">
    <location>
        <begin position="221"/>
        <end position="230"/>
    </location>
</feature>
<feature type="disulfide bond" evidence="14">
    <location>
        <begin position="670"/>
        <end position="697"/>
    </location>
</feature>
<keyword evidence="3 13" id="KW-0245">EGF-like domain</keyword>
<evidence type="ECO:0000256" key="7">
    <source>
        <dbReference type="ARBA" id="ARBA00023157"/>
    </source>
</evidence>
<dbReference type="SUPFAM" id="SSF57535">
    <property type="entry name" value="Complement control module/SCR domain"/>
    <property type="match status" value="3"/>
</dbReference>
<evidence type="ECO:0000256" key="10">
    <source>
        <dbReference type="ARBA" id="ARBA00040464"/>
    </source>
</evidence>
<dbReference type="PROSITE" id="PS50923">
    <property type="entry name" value="SUSHI"/>
    <property type="match status" value="3"/>
</dbReference>
<protein>
    <recommendedName>
        <fullName evidence="10">Inactive serine protease PAMR1</fullName>
    </recommendedName>
    <alternativeName>
        <fullName evidence="12">Peptidase domain-containing protein associated with muscle regeneration 1</fullName>
    </alternativeName>
    <alternativeName>
        <fullName evidence="11">Regeneration-associated muscle protease homolog</fullName>
    </alternativeName>
</protein>
<evidence type="ECO:0000256" key="4">
    <source>
        <dbReference type="ARBA" id="ARBA00022542"/>
    </source>
</evidence>
<feature type="domain" description="Peptidase S1" evidence="18">
    <location>
        <begin position="799"/>
        <end position="1107"/>
    </location>
</feature>
<keyword evidence="5" id="KW-0732">Signal</keyword>
<dbReference type="SUPFAM" id="SSF49854">
    <property type="entry name" value="Spermadhesin, CUB domain"/>
    <property type="match status" value="1"/>
</dbReference>
<dbReference type="PROSITE" id="PS50026">
    <property type="entry name" value="EGF_3"/>
    <property type="match status" value="1"/>
</dbReference>
<name>A0ABU7EVF4_9TELE</name>
<keyword evidence="8" id="KW-0325">Glycoprotein</keyword>
<evidence type="ECO:0000259" key="16">
    <source>
        <dbReference type="PROSITE" id="PS01180"/>
    </source>
</evidence>
<comment type="function">
    <text evidence="9">May play a role in regeneration of skeletal muscle.</text>
</comment>
<feature type="compositionally biased region" description="Basic and acidic residues" evidence="15">
    <location>
        <begin position="445"/>
        <end position="492"/>
    </location>
</feature>
<gene>
    <name evidence="20" type="ORF">CHARACLAT_009374</name>
</gene>
<evidence type="ECO:0000256" key="2">
    <source>
        <dbReference type="ARBA" id="ARBA00022525"/>
    </source>
</evidence>
<evidence type="ECO:0000259" key="19">
    <source>
        <dbReference type="PROSITE" id="PS50923"/>
    </source>
</evidence>
<dbReference type="Gene3D" id="2.10.25.10">
    <property type="entry name" value="Laminin"/>
    <property type="match status" value="1"/>
</dbReference>
<evidence type="ECO:0000256" key="6">
    <source>
        <dbReference type="ARBA" id="ARBA00022737"/>
    </source>
</evidence>
<accession>A0ABU7EVF4</accession>
<dbReference type="PROSITE" id="PS50240">
    <property type="entry name" value="TRYPSIN_DOM"/>
    <property type="match status" value="1"/>
</dbReference>
<evidence type="ECO:0000256" key="12">
    <source>
        <dbReference type="ARBA" id="ARBA00042985"/>
    </source>
</evidence>
<dbReference type="EMBL" id="JAHUTJ010066147">
    <property type="protein sequence ID" value="MED6290070.1"/>
    <property type="molecule type" value="Genomic_DNA"/>
</dbReference>
<dbReference type="SMART" id="SM00042">
    <property type="entry name" value="CUB"/>
    <property type="match status" value="1"/>
</dbReference>
<keyword evidence="4" id="KW-0721">Serine protease homolog</keyword>
<organism evidence="20 21">
    <name type="scientific">Characodon lateralis</name>
    <dbReference type="NCBI Taxonomy" id="208331"/>
    <lineage>
        <taxon>Eukaryota</taxon>
        <taxon>Metazoa</taxon>
        <taxon>Chordata</taxon>
        <taxon>Craniata</taxon>
        <taxon>Vertebrata</taxon>
        <taxon>Euteleostomi</taxon>
        <taxon>Actinopterygii</taxon>
        <taxon>Neopterygii</taxon>
        <taxon>Teleostei</taxon>
        <taxon>Neoteleostei</taxon>
        <taxon>Acanthomorphata</taxon>
        <taxon>Ovalentaria</taxon>
        <taxon>Atherinomorphae</taxon>
        <taxon>Cyprinodontiformes</taxon>
        <taxon>Goodeidae</taxon>
        <taxon>Characodon</taxon>
    </lineage>
</organism>
<keyword evidence="7 13" id="KW-1015">Disulfide bond</keyword>
<dbReference type="InterPro" id="IPR001254">
    <property type="entry name" value="Trypsin_dom"/>
</dbReference>
<dbReference type="PROSITE" id="PS01186">
    <property type="entry name" value="EGF_2"/>
    <property type="match status" value="1"/>
</dbReference>
<dbReference type="Gene3D" id="2.10.70.10">
    <property type="entry name" value="Complement Module, domain 1"/>
    <property type="match status" value="4"/>
</dbReference>
<dbReference type="PRINTS" id="PR00722">
    <property type="entry name" value="CHYMOTRYPSIN"/>
</dbReference>
<dbReference type="InterPro" id="IPR001314">
    <property type="entry name" value="Peptidase_S1A"/>
</dbReference>
<dbReference type="PROSITE" id="PS01180">
    <property type="entry name" value="CUB"/>
    <property type="match status" value="1"/>
</dbReference>
<dbReference type="SMART" id="SM00181">
    <property type="entry name" value="EGF"/>
    <property type="match status" value="2"/>
</dbReference>
<keyword evidence="21" id="KW-1185">Reference proteome</keyword>
<reference evidence="20 21" key="1">
    <citation type="submission" date="2021-06" db="EMBL/GenBank/DDBJ databases">
        <authorList>
            <person name="Palmer J.M."/>
        </authorList>
    </citation>
    <scope>NUCLEOTIDE SEQUENCE [LARGE SCALE GENOMIC DNA]</scope>
    <source>
        <strain evidence="20 21">CL_MEX2019</strain>
        <tissue evidence="20">Muscle</tissue>
    </source>
</reference>
<comment type="caution">
    <text evidence="20">The sequence shown here is derived from an EMBL/GenBank/DDBJ whole genome shotgun (WGS) entry which is preliminary data.</text>
</comment>
<dbReference type="PROSITE" id="PS00022">
    <property type="entry name" value="EGF_1"/>
    <property type="match status" value="1"/>
</dbReference>
<dbReference type="InterPro" id="IPR043504">
    <property type="entry name" value="Peptidase_S1_PA_chymotrypsin"/>
</dbReference>
<feature type="region of interest" description="Disordered" evidence="15">
    <location>
        <begin position="835"/>
        <end position="856"/>
    </location>
</feature>
<dbReference type="CDD" id="cd00054">
    <property type="entry name" value="EGF_CA"/>
    <property type="match status" value="1"/>
</dbReference>
<dbReference type="Pfam" id="PF00008">
    <property type="entry name" value="EGF"/>
    <property type="match status" value="1"/>
</dbReference>
<keyword evidence="2" id="KW-0964">Secreted</keyword>
<dbReference type="CDD" id="cd00041">
    <property type="entry name" value="CUB"/>
    <property type="match status" value="1"/>
</dbReference>
<keyword evidence="14" id="KW-0768">Sushi</keyword>
<dbReference type="Pfam" id="PF00431">
    <property type="entry name" value="CUB"/>
    <property type="match status" value="1"/>
</dbReference>
<dbReference type="Pfam" id="PF00089">
    <property type="entry name" value="Trypsin"/>
    <property type="match status" value="1"/>
</dbReference>
<feature type="domain" description="CUB" evidence="16">
    <location>
        <begin position="87"/>
        <end position="195"/>
    </location>
</feature>
<evidence type="ECO:0000256" key="1">
    <source>
        <dbReference type="ARBA" id="ARBA00004613"/>
    </source>
</evidence>
<dbReference type="PANTHER" id="PTHR24254">
    <property type="entry name" value="PROTHROMBIN"/>
    <property type="match status" value="1"/>
</dbReference>
<dbReference type="Gene3D" id="2.60.120.290">
    <property type="entry name" value="Spermadhesin, CUB domain"/>
    <property type="match status" value="1"/>
</dbReference>
<evidence type="ECO:0000313" key="21">
    <source>
        <dbReference type="Proteomes" id="UP001352852"/>
    </source>
</evidence>
<evidence type="ECO:0000256" key="15">
    <source>
        <dbReference type="SAM" id="MobiDB-lite"/>
    </source>
</evidence>
<evidence type="ECO:0000256" key="8">
    <source>
        <dbReference type="ARBA" id="ARBA00023180"/>
    </source>
</evidence>
<dbReference type="Pfam" id="PF00084">
    <property type="entry name" value="Sushi"/>
    <property type="match status" value="4"/>
</dbReference>
<dbReference type="CDD" id="cd00033">
    <property type="entry name" value="CCP"/>
    <property type="match status" value="4"/>
</dbReference>